<organism evidence="2 3">
    <name type="scientific">Aromia moschata</name>
    <dbReference type="NCBI Taxonomy" id="1265417"/>
    <lineage>
        <taxon>Eukaryota</taxon>
        <taxon>Metazoa</taxon>
        <taxon>Ecdysozoa</taxon>
        <taxon>Arthropoda</taxon>
        <taxon>Hexapoda</taxon>
        <taxon>Insecta</taxon>
        <taxon>Pterygota</taxon>
        <taxon>Neoptera</taxon>
        <taxon>Endopterygota</taxon>
        <taxon>Coleoptera</taxon>
        <taxon>Polyphaga</taxon>
        <taxon>Cucujiformia</taxon>
        <taxon>Chrysomeloidea</taxon>
        <taxon>Cerambycidae</taxon>
        <taxon>Cerambycinae</taxon>
        <taxon>Callichromatini</taxon>
        <taxon>Aromia</taxon>
    </lineage>
</organism>
<comment type="caution">
    <text evidence="2">The sequence shown here is derived from an EMBL/GenBank/DDBJ whole genome shotgun (WGS) entry which is preliminary data.</text>
</comment>
<dbReference type="Pfam" id="PF16087">
    <property type="entry name" value="DUF4817"/>
    <property type="match status" value="1"/>
</dbReference>
<proteinExistence type="predicted"/>
<dbReference type="PANTHER" id="PTHR46114:SF2">
    <property type="entry name" value="CULLIN N-TERMINAL DOMAIN-CONTAINING PROTEIN"/>
    <property type="match status" value="1"/>
</dbReference>
<dbReference type="InterPro" id="IPR032135">
    <property type="entry name" value="DUF4817"/>
</dbReference>
<evidence type="ECO:0000313" key="3">
    <source>
        <dbReference type="Proteomes" id="UP001162162"/>
    </source>
</evidence>
<name>A0AAV8ZF96_9CUCU</name>
<dbReference type="AlphaFoldDB" id="A0AAV8ZF96"/>
<evidence type="ECO:0000259" key="1">
    <source>
        <dbReference type="Pfam" id="PF16087"/>
    </source>
</evidence>
<reference evidence="2" key="1">
    <citation type="journal article" date="2023" name="Insect Mol. Biol.">
        <title>Genome sequencing provides insights into the evolution of gene families encoding plant cell wall-degrading enzymes in longhorned beetles.</title>
        <authorList>
            <person name="Shin N.R."/>
            <person name="Okamura Y."/>
            <person name="Kirsch R."/>
            <person name="Pauchet Y."/>
        </authorList>
    </citation>
    <scope>NUCLEOTIDE SEQUENCE</scope>
    <source>
        <strain evidence="2">AMC_N1</strain>
    </source>
</reference>
<gene>
    <name evidence="2" type="ORF">NQ318_018655</name>
</gene>
<dbReference type="Proteomes" id="UP001162162">
    <property type="component" value="Unassembled WGS sequence"/>
</dbReference>
<protein>
    <recommendedName>
        <fullName evidence="1">DUF4817 domain-containing protein</fullName>
    </recommendedName>
</protein>
<dbReference type="EMBL" id="JAPWTK010000001">
    <property type="protein sequence ID" value="KAJ8963189.1"/>
    <property type="molecule type" value="Genomic_DNA"/>
</dbReference>
<feature type="domain" description="DUF4817" evidence="1">
    <location>
        <begin position="110"/>
        <end position="149"/>
    </location>
</feature>
<dbReference type="PANTHER" id="PTHR46114">
    <property type="entry name" value="APPLE DOMAIN-CONTAINING PROTEIN"/>
    <property type="match status" value="1"/>
</dbReference>
<evidence type="ECO:0000313" key="2">
    <source>
        <dbReference type="EMBL" id="KAJ8963189.1"/>
    </source>
</evidence>
<accession>A0AAV8ZF96</accession>
<sequence>MMADFCWMLKRESDEKKRKRNPLHRSFEDKRTVFKNVCGNFLGNKKSEKFKDLVEEDVRLSLKLNFLHSHLEFFPDNVGPVSVEHGEILHQQIAQMDHLSLFTNEYAFIEYADMHLMYGLASCNTLEARRLYHKIFPNRTLPNQNTFQRESLGKKSTDAGLRRTVRTPQLVENILNAVHDTLSTRTRRL</sequence>
<keyword evidence="3" id="KW-1185">Reference proteome</keyword>